<dbReference type="SMART" id="SM00267">
    <property type="entry name" value="GGDEF"/>
    <property type="match status" value="1"/>
</dbReference>
<evidence type="ECO:0000313" key="5">
    <source>
        <dbReference type="EMBL" id="AIF98227.1"/>
    </source>
</evidence>
<dbReference type="Proteomes" id="UP000056090">
    <property type="component" value="Chromosome"/>
</dbReference>
<reference evidence="5 6" key="1">
    <citation type="submission" date="2014-06" db="EMBL/GenBank/DDBJ databases">
        <title>Genomes of Alteromonas australica, a world apart.</title>
        <authorList>
            <person name="Gonzaga A."/>
            <person name="Lopez-Perez M."/>
            <person name="Rodriguez-Valera F."/>
        </authorList>
    </citation>
    <scope>NUCLEOTIDE SEQUENCE [LARGE SCALE GENOMIC DNA]</scope>
    <source>
        <strain evidence="5 6">H 17</strain>
    </source>
</reference>
<evidence type="ECO:0000256" key="2">
    <source>
        <dbReference type="ARBA" id="ARBA00034247"/>
    </source>
</evidence>
<dbReference type="Gene3D" id="3.30.70.270">
    <property type="match status" value="1"/>
</dbReference>
<proteinExistence type="predicted"/>
<dbReference type="InterPro" id="IPR000160">
    <property type="entry name" value="GGDEF_dom"/>
</dbReference>
<keyword evidence="3" id="KW-1133">Transmembrane helix</keyword>
<feature type="transmembrane region" description="Helical" evidence="3">
    <location>
        <begin position="257"/>
        <end position="275"/>
    </location>
</feature>
<dbReference type="eggNOG" id="COG3706">
    <property type="taxonomic scope" value="Bacteria"/>
</dbReference>
<evidence type="ECO:0000259" key="4">
    <source>
        <dbReference type="PROSITE" id="PS50887"/>
    </source>
</evidence>
<feature type="transmembrane region" description="Helical" evidence="3">
    <location>
        <begin position="163"/>
        <end position="181"/>
    </location>
</feature>
<dbReference type="PANTHER" id="PTHR45138:SF9">
    <property type="entry name" value="DIGUANYLATE CYCLASE DGCM-RELATED"/>
    <property type="match status" value="1"/>
</dbReference>
<name>A0A075P4K0_9ALTE</name>
<dbReference type="PANTHER" id="PTHR45138">
    <property type="entry name" value="REGULATORY COMPONENTS OF SENSORY TRANSDUCTION SYSTEM"/>
    <property type="match status" value="1"/>
</dbReference>
<dbReference type="PROSITE" id="PS50887">
    <property type="entry name" value="GGDEF"/>
    <property type="match status" value="1"/>
</dbReference>
<dbReference type="SUPFAM" id="SSF55073">
    <property type="entry name" value="Nucleotide cyclase"/>
    <property type="match status" value="1"/>
</dbReference>
<feature type="transmembrane region" description="Helical" evidence="3">
    <location>
        <begin position="313"/>
        <end position="333"/>
    </location>
</feature>
<dbReference type="CDD" id="cd01949">
    <property type="entry name" value="GGDEF"/>
    <property type="match status" value="1"/>
</dbReference>
<dbReference type="KEGG" id="aal:EP13_05645"/>
<dbReference type="EMBL" id="CP008849">
    <property type="protein sequence ID" value="AIF98227.1"/>
    <property type="molecule type" value="Genomic_DNA"/>
</dbReference>
<evidence type="ECO:0000313" key="6">
    <source>
        <dbReference type="Proteomes" id="UP000056090"/>
    </source>
</evidence>
<dbReference type="InterPro" id="IPR043128">
    <property type="entry name" value="Rev_trsase/Diguanyl_cyclase"/>
</dbReference>
<dbReference type="NCBIfam" id="TIGR00254">
    <property type="entry name" value="GGDEF"/>
    <property type="match status" value="1"/>
</dbReference>
<feature type="transmembrane region" description="Helical" evidence="3">
    <location>
        <begin position="223"/>
        <end position="245"/>
    </location>
</feature>
<dbReference type="Pfam" id="PF07695">
    <property type="entry name" value="7TMR-DISM_7TM"/>
    <property type="match status" value="1"/>
</dbReference>
<sequence>MFMILITSHCVEAAAFFKNPKVELALDSNVLYTISDKPTLTGEELWVDDPSRLPRQTHQYLHFKVSVHNELEKLVPVWFSIGFPAMKVLVVTDGVSVWETGDDSPYSTRPVNAPNYHFPSILSPSSETEFRGYMQGEILRYTFTLGTPEYFNQRYVKTLQRDMAFFGAMALLTALCLVGFITSRNWVFLSFAAFIFSTTFWFFRVFGYAFEILWPSSPYLNDISYALSIYAVLLSAFWVLLQSLAKEGHSVYGAKHIKRFCLLVPFAGLLLWQTLGLDLALRLPVLLFFPFIITAGIVIYVEHKRGSDRAKWLAAAMAPVTFSTLVLTIIALFNVDLYLEPIATFMTGIVLTCLFMVSLTANYMVKVVQRERDTQKRAAKLRSEQTSKLEALVKERTKALEDTNKTLADIASKDSLTNLPNRRTLDLFVDNTFTHGNEEDEVLAVALIDLDHFKSINDTFGHDIGDEVLKTIAELLSPLNNDKQVAARYGGEEFAIVQRYPAYQKTLNDDLDAFAAQLNDVHANINALRIEALQGRTIGASFGWTLCESSSDIVCAFRRADKALYTAKDKGRNVIIKAF</sequence>
<keyword evidence="3" id="KW-0472">Membrane</keyword>
<feature type="transmembrane region" description="Helical" evidence="3">
    <location>
        <begin position="345"/>
        <end position="365"/>
    </location>
</feature>
<keyword evidence="6" id="KW-1185">Reference proteome</keyword>
<evidence type="ECO:0000256" key="1">
    <source>
        <dbReference type="ARBA" id="ARBA00012528"/>
    </source>
</evidence>
<feature type="transmembrane region" description="Helical" evidence="3">
    <location>
        <begin position="186"/>
        <end position="203"/>
    </location>
</feature>
<comment type="catalytic activity">
    <reaction evidence="2">
        <text>2 GTP = 3',3'-c-di-GMP + 2 diphosphate</text>
        <dbReference type="Rhea" id="RHEA:24898"/>
        <dbReference type="ChEBI" id="CHEBI:33019"/>
        <dbReference type="ChEBI" id="CHEBI:37565"/>
        <dbReference type="ChEBI" id="CHEBI:58805"/>
        <dbReference type="EC" id="2.7.7.65"/>
    </reaction>
</comment>
<organism evidence="5 6">
    <name type="scientific">Alteromonas australica</name>
    <dbReference type="NCBI Taxonomy" id="589873"/>
    <lineage>
        <taxon>Bacteria</taxon>
        <taxon>Pseudomonadati</taxon>
        <taxon>Pseudomonadota</taxon>
        <taxon>Gammaproteobacteria</taxon>
        <taxon>Alteromonadales</taxon>
        <taxon>Alteromonadaceae</taxon>
        <taxon>Alteromonas/Salinimonas group</taxon>
        <taxon>Alteromonas</taxon>
    </lineage>
</organism>
<dbReference type="EC" id="2.7.7.65" evidence="1"/>
<dbReference type="InterPro" id="IPR050469">
    <property type="entry name" value="Diguanylate_Cyclase"/>
</dbReference>
<feature type="domain" description="GGDEF" evidence="4">
    <location>
        <begin position="441"/>
        <end position="579"/>
    </location>
</feature>
<gene>
    <name evidence="5" type="ORF">EP13_05645</name>
</gene>
<accession>A0A075P4K0</accession>
<protein>
    <recommendedName>
        <fullName evidence="1">diguanylate cyclase</fullName>
        <ecNumber evidence="1">2.7.7.65</ecNumber>
    </recommendedName>
</protein>
<feature type="transmembrane region" description="Helical" evidence="3">
    <location>
        <begin position="281"/>
        <end position="301"/>
    </location>
</feature>
<dbReference type="GO" id="GO:0052621">
    <property type="term" value="F:diguanylate cyclase activity"/>
    <property type="evidence" value="ECO:0007669"/>
    <property type="project" value="UniProtKB-EC"/>
</dbReference>
<keyword evidence="3" id="KW-0812">Transmembrane</keyword>
<dbReference type="Pfam" id="PF00990">
    <property type="entry name" value="GGDEF"/>
    <property type="match status" value="1"/>
</dbReference>
<evidence type="ECO:0000256" key="3">
    <source>
        <dbReference type="SAM" id="Phobius"/>
    </source>
</evidence>
<dbReference type="InterPro" id="IPR011623">
    <property type="entry name" value="7TMR_DISM_rcpt_extracell_dom1"/>
</dbReference>
<dbReference type="InterPro" id="IPR029787">
    <property type="entry name" value="Nucleotide_cyclase"/>
</dbReference>
<dbReference type="AlphaFoldDB" id="A0A075P4K0"/>